<reference evidence="1 2" key="1">
    <citation type="submission" date="2023-08" db="EMBL/GenBank/DDBJ databases">
        <authorList>
            <person name="Roldan D.M."/>
            <person name="Menes R.J."/>
        </authorList>
    </citation>
    <scope>NUCLEOTIDE SEQUENCE [LARGE SCALE GENOMIC DNA]</scope>
    <source>
        <strain evidence="1 2">CCM 2812</strain>
    </source>
</reference>
<keyword evidence="2" id="KW-1185">Reference proteome</keyword>
<keyword evidence="1" id="KW-0378">Hydrolase</keyword>
<dbReference type="InterPro" id="IPR013078">
    <property type="entry name" value="His_Pase_superF_clade-1"/>
</dbReference>
<dbReference type="CDD" id="cd07067">
    <property type="entry name" value="HP_PGM_like"/>
    <property type="match status" value="1"/>
</dbReference>
<protein>
    <submittedName>
        <fullName evidence="1">Histidine phosphatase family protein</fullName>
        <ecNumber evidence="1">3.1.3.-</ecNumber>
    </submittedName>
</protein>
<organism evidence="1 2">
    <name type="scientific">Leptothrix discophora</name>
    <dbReference type="NCBI Taxonomy" id="89"/>
    <lineage>
        <taxon>Bacteria</taxon>
        <taxon>Pseudomonadati</taxon>
        <taxon>Pseudomonadota</taxon>
        <taxon>Betaproteobacteria</taxon>
        <taxon>Burkholderiales</taxon>
        <taxon>Sphaerotilaceae</taxon>
        <taxon>Leptothrix</taxon>
    </lineage>
</organism>
<sequence length="225" mass="24844">MNLLTPDPSPLRSLTFIRHGQSLANAGGVTMPHHAIPLTPLGHRQAERLAGLLPDAPAEVLVSPFERARDTAAPYLARTGRSARVVDLLREFESIDPAELAGLTGEQRRPITEAYWADGQPDRRMGAQAETFRESVARVEAFMALEMPRMPDGSVVFGHGMWTAMLIWRLFGFRADDGQAMVSFRRFQLALPMPNGAVWHLHQAGGAWRCEVDEVLTRQVQALAG</sequence>
<dbReference type="EMBL" id="JAUZEE010000019">
    <property type="protein sequence ID" value="MDP4302964.1"/>
    <property type="molecule type" value="Genomic_DNA"/>
</dbReference>
<dbReference type="SUPFAM" id="SSF53254">
    <property type="entry name" value="Phosphoglycerate mutase-like"/>
    <property type="match status" value="1"/>
</dbReference>
<proteinExistence type="predicted"/>
<dbReference type="Pfam" id="PF00300">
    <property type="entry name" value="His_Phos_1"/>
    <property type="match status" value="1"/>
</dbReference>
<dbReference type="Gene3D" id="3.40.50.1240">
    <property type="entry name" value="Phosphoglycerate mutase-like"/>
    <property type="match status" value="1"/>
</dbReference>
<evidence type="ECO:0000313" key="2">
    <source>
        <dbReference type="Proteomes" id="UP001235760"/>
    </source>
</evidence>
<dbReference type="RefSeq" id="WP_305751502.1">
    <property type="nucleotide sequence ID" value="NZ_JAUZEE010000019.1"/>
</dbReference>
<dbReference type="PANTHER" id="PTHR48100:SF1">
    <property type="entry name" value="HISTIDINE PHOSPHATASE FAMILY PROTEIN-RELATED"/>
    <property type="match status" value="1"/>
</dbReference>
<dbReference type="InterPro" id="IPR050275">
    <property type="entry name" value="PGM_Phosphatase"/>
</dbReference>
<dbReference type="PANTHER" id="PTHR48100">
    <property type="entry name" value="BROAD-SPECIFICITY PHOSPHATASE YOR283W-RELATED"/>
    <property type="match status" value="1"/>
</dbReference>
<gene>
    <name evidence="1" type="ORF">Q8X39_20205</name>
</gene>
<dbReference type="InterPro" id="IPR029033">
    <property type="entry name" value="His_PPase_superfam"/>
</dbReference>
<dbReference type="EC" id="3.1.3.-" evidence="1"/>
<dbReference type="SMART" id="SM00855">
    <property type="entry name" value="PGAM"/>
    <property type="match status" value="1"/>
</dbReference>
<dbReference type="Proteomes" id="UP001235760">
    <property type="component" value="Unassembled WGS sequence"/>
</dbReference>
<accession>A0ABT9G911</accession>
<name>A0ABT9G911_LEPDI</name>
<comment type="caution">
    <text evidence="1">The sequence shown here is derived from an EMBL/GenBank/DDBJ whole genome shotgun (WGS) entry which is preliminary data.</text>
</comment>
<evidence type="ECO:0000313" key="1">
    <source>
        <dbReference type="EMBL" id="MDP4302964.1"/>
    </source>
</evidence>
<dbReference type="GO" id="GO:0016787">
    <property type="term" value="F:hydrolase activity"/>
    <property type="evidence" value="ECO:0007669"/>
    <property type="project" value="UniProtKB-KW"/>
</dbReference>